<keyword evidence="8" id="KW-0963">Cytoplasm</keyword>
<dbReference type="GO" id="GO:0005829">
    <property type="term" value="C:cytosol"/>
    <property type="evidence" value="ECO:0007669"/>
    <property type="project" value="TreeGrafter"/>
</dbReference>
<comment type="subcellular location">
    <subcellularLocation>
        <location evidence="8">Cytoplasm</location>
    </subcellularLocation>
</comment>
<keyword evidence="5 8" id="KW-0067">ATP-binding</keyword>
<dbReference type="GO" id="GO:0006220">
    <property type="term" value="P:pyrimidine nucleotide metabolic process"/>
    <property type="evidence" value="ECO:0007669"/>
    <property type="project" value="UniProtKB-UniRule"/>
</dbReference>
<gene>
    <name evidence="8" type="primary">cmk</name>
    <name evidence="10" type="ORF">KKC1_23640</name>
</gene>
<dbReference type="HAMAP" id="MF_00238">
    <property type="entry name" value="Cytidyl_kinase_type1"/>
    <property type="match status" value="1"/>
</dbReference>
<evidence type="ECO:0000256" key="8">
    <source>
        <dbReference type="HAMAP-Rule" id="MF_00238"/>
    </source>
</evidence>
<proteinExistence type="inferred from homology"/>
<dbReference type="EMBL" id="BDGJ01000125">
    <property type="protein sequence ID" value="GAW93225.1"/>
    <property type="molecule type" value="Genomic_DNA"/>
</dbReference>
<reference evidence="11" key="1">
    <citation type="journal article" date="2017" name="Appl. Environ. Microbiol.">
        <title>Genomic Analysis of Calderihabitans maritimus KKC1, a Thermophilic, Hydrogenogenic, Carboxydotrophic Bacterium Isolated from Marine Sediment.</title>
        <authorList>
            <person name="Omae K."/>
            <person name="Yoneda Y."/>
            <person name="Fukuyama Y."/>
            <person name="Yoshida T."/>
            <person name="Sako Y."/>
        </authorList>
    </citation>
    <scope>NUCLEOTIDE SEQUENCE [LARGE SCALE GENOMIC DNA]</scope>
    <source>
        <strain evidence="11">KKC1</strain>
    </source>
</reference>
<dbReference type="PANTHER" id="PTHR21299">
    <property type="entry name" value="CYTIDYLATE KINASE/PANTOATE-BETA-ALANINE LIGASE"/>
    <property type="match status" value="1"/>
</dbReference>
<dbReference type="SUPFAM" id="SSF52540">
    <property type="entry name" value="P-loop containing nucleoside triphosphate hydrolases"/>
    <property type="match status" value="1"/>
</dbReference>
<dbReference type="Pfam" id="PF02224">
    <property type="entry name" value="Cytidylate_kin"/>
    <property type="match status" value="1"/>
</dbReference>
<evidence type="ECO:0000256" key="7">
    <source>
        <dbReference type="ARBA" id="ARBA00048478"/>
    </source>
</evidence>
<dbReference type="NCBIfam" id="TIGR00017">
    <property type="entry name" value="cmk"/>
    <property type="match status" value="1"/>
</dbReference>
<dbReference type="GO" id="GO:0036431">
    <property type="term" value="F:dCMP kinase activity"/>
    <property type="evidence" value="ECO:0007669"/>
    <property type="project" value="InterPro"/>
</dbReference>
<name>A0A1Z5HV64_9FIRM</name>
<comment type="catalytic activity">
    <reaction evidence="6 8">
        <text>dCMP + ATP = dCDP + ADP</text>
        <dbReference type="Rhea" id="RHEA:25094"/>
        <dbReference type="ChEBI" id="CHEBI:30616"/>
        <dbReference type="ChEBI" id="CHEBI:57566"/>
        <dbReference type="ChEBI" id="CHEBI:58593"/>
        <dbReference type="ChEBI" id="CHEBI:456216"/>
        <dbReference type="EC" id="2.7.4.25"/>
    </reaction>
</comment>
<comment type="caution">
    <text evidence="10">The sequence shown here is derived from an EMBL/GenBank/DDBJ whole genome shotgun (WGS) entry which is preliminary data.</text>
</comment>
<dbReference type="GO" id="GO:0036430">
    <property type="term" value="F:CMP kinase activity"/>
    <property type="evidence" value="ECO:0007669"/>
    <property type="project" value="RHEA"/>
</dbReference>
<evidence type="ECO:0000259" key="9">
    <source>
        <dbReference type="Pfam" id="PF02224"/>
    </source>
</evidence>
<feature type="domain" description="Cytidylate kinase" evidence="9">
    <location>
        <begin position="7"/>
        <end position="221"/>
    </location>
</feature>
<comment type="similarity">
    <text evidence="1 8">Belongs to the cytidylate kinase family. Type 1 subfamily.</text>
</comment>
<dbReference type="GO" id="GO:0005524">
    <property type="term" value="F:ATP binding"/>
    <property type="evidence" value="ECO:0007669"/>
    <property type="project" value="UniProtKB-UniRule"/>
</dbReference>
<accession>A0A1Z5HV64</accession>
<comment type="catalytic activity">
    <reaction evidence="7 8">
        <text>CMP + ATP = CDP + ADP</text>
        <dbReference type="Rhea" id="RHEA:11600"/>
        <dbReference type="ChEBI" id="CHEBI:30616"/>
        <dbReference type="ChEBI" id="CHEBI:58069"/>
        <dbReference type="ChEBI" id="CHEBI:60377"/>
        <dbReference type="ChEBI" id="CHEBI:456216"/>
        <dbReference type="EC" id="2.7.4.25"/>
    </reaction>
</comment>
<evidence type="ECO:0000256" key="5">
    <source>
        <dbReference type="ARBA" id="ARBA00022840"/>
    </source>
</evidence>
<dbReference type="InterPro" id="IPR003136">
    <property type="entry name" value="Cytidylate_kin"/>
</dbReference>
<feature type="binding site" evidence="8">
    <location>
        <begin position="11"/>
        <end position="19"/>
    </location>
    <ligand>
        <name>ATP</name>
        <dbReference type="ChEBI" id="CHEBI:30616"/>
    </ligand>
</feature>
<dbReference type="AlphaFoldDB" id="A0A1Z5HV64"/>
<dbReference type="EC" id="2.7.4.25" evidence="8"/>
<dbReference type="Proteomes" id="UP000197032">
    <property type="component" value="Unassembled WGS sequence"/>
</dbReference>
<evidence type="ECO:0000313" key="11">
    <source>
        <dbReference type="Proteomes" id="UP000197032"/>
    </source>
</evidence>
<dbReference type="InterPro" id="IPR011994">
    <property type="entry name" value="Cytidylate_kinase_dom"/>
</dbReference>
<evidence type="ECO:0000256" key="6">
    <source>
        <dbReference type="ARBA" id="ARBA00047615"/>
    </source>
</evidence>
<dbReference type="OrthoDB" id="9807434at2"/>
<evidence type="ECO:0000256" key="1">
    <source>
        <dbReference type="ARBA" id="ARBA00009427"/>
    </source>
</evidence>
<dbReference type="InterPro" id="IPR027417">
    <property type="entry name" value="P-loop_NTPase"/>
</dbReference>
<protein>
    <recommendedName>
        <fullName evidence="8">Cytidylate kinase</fullName>
        <shortName evidence="8">CK</shortName>
        <ecNumber evidence="8">2.7.4.25</ecNumber>
    </recommendedName>
    <alternativeName>
        <fullName evidence="8">Cytidine monophosphate kinase</fullName>
        <shortName evidence="8">CMP kinase</shortName>
    </alternativeName>
</protein>
<evidence type="ECO:0000256" key="4">
    <source>
        <dbReference type="ARBA" id="ARBA00022777"/>
    </source>
</evidence>
<evidence type="ECO:0000256" key="3">
    <source>
        <dbReference type="ARBA" id="ARBA00022741"/>
    </source>
</evidence>
<dbReference type="PANTHER" id="PTHR21299:SF2">
    <property type="entry name" value="CYTIDYLATE KINASE"/>
    <property type="match status" value="1"/>
</dbReference>
<organism evidence="10 11">
    <name type="scientific">Calderihabitans maritimus</name>
    <dbReference type="NCBI Taxonomy" id="1246530"/>
    <lineage>
        <taxon>Bacteria</taxon>
        <taxon>Bacillati</taxon>
        <taxon>Bacillota</taxon>
        <taxon>Clostridia</taxon>
        <taxon>Neomoorellales</taxon>
        <taxon>Calderihabitantaceae</taxon>
        <taxon>Calderihabitans</taxon>
    </lineage>
</organism>
<keyword evidence="4 8" id="KW-0418">Kinase</keyword>
<sequence length="224" mass="25069">MKSRAIVAIDGPAGAGKSTVARMLAKRLGYLYIDTGAMYRALTLKALERKIDLEDEGAVTGLAEETEILLVPQDGTEIRVYCDGRDVTSAIREPEVSRQVSRVAKVPGVRARMVELQRRMAERGGIVMDGRDIGSYVLPGADYKFFLTASLEERTRRRWQELRDRGIHTDFEQLKKEMAARDAMDSRRPVAPLIKAPGALEIDTSNLEPEEVVEIILKHMEEGR</sequence>
<keyword evidence="2 8" id="KW-0808">Transferase</keyword>
<keyword evidence="3 8" id="KW-0547">Nucleotide-binding</keyword>
<evidence type="ECO:0000313" key="10">
    <source>
        <dbReference type="EMBL" id="GAW93225.1"/>
    </source>
</evidence>
<dbReference type="RefSeq" id="WP_088554410.1">
    <property type="nucleotide sequence ID" value="NZ_BDGJ01000125.1"/>
</dbReference>
<dbReference type="CDD" id="cd02020">
    <property type="entry name" value="CMPK"/>
    <property type="match status" value="1"/>
</dbReference>
<evidence type="ECO:0000256" key="2">
    <source>
        <dbReference type="ARBA" id="ARBA00022679"/>
    </source>
</evidence>
<dbReference type="GO" id="GO:0015949">
    <property type="term" value="P:nucleobase-containing small molecule interconversion"/>
    <property type="evidence" value="ECO:0007669"/>
    <property type="project" value="TreeGrafter"/>
</dbReference>
<dbReference type="Gene3D" id="3.40.50.300">
    <property type="entry name" value="P-loop containing nucleotide triphosphate hydrolases"/>
    <property type="match status" value="1"/>
</dbReference>
<keyword evidence="11" id="KW-1185">Reference proteome</keyword>